<dbReference type="EMBL" id="CP000697">
    <property type="protein sequence ID" value="ABQ31674.1"/>
    <property type="molecule type" value="Genomic_DNA"/>
</dbReference>
<keyword evidence="4" id="KW-0769">Symport</keyword>
<dbReference type="GO" id="GO:0034755">
    <property type="term" value="P:iron ion transmembrane transport"/>
    <property type="evidence" value="ECO:0007669"/>
    <property type="project" value="TreeGrafter"/>
</dbReference>
<gene>
    <name evidence="8" type="ordered locus">Acry_2482</name>
</gene>
<accession>A5G1E2</accession>
<dbReference type="GO" id="GO:0015086">
    <property type="term" value="F:cadmium ion transmembrane transporter activity"/>
    <property type="evidence" value="ECO:0007669"/>
    <property type="project" value="TreeGrafter"/>
</dbReference>
<evidence type="ECO:0000256" key="3">
    <source>
        <dbReference type="ARBA" id="ARBA00022692"/>
    </source>
</evidence>
<feature type="transmembrane region" description="Helical" evidence="7">
    <location>
        <begin position="89"/>
        <end position="107"/>
    </location>
</feature>
<name>A5G1E2_ACICJ</name>
<feature type="transmembrane region" description="Helical" evidence="7">
    <location>
        <begin position="49"/>
        <end position="68"/>
    </location>
</feature>
<feature type="transmembrane region" description="Helical" evidence="7">
    <location>
        <begin position="359"/>
        <end position="379"/>
    </location>
</feature>
<dbReference type="PANTHER" id="PTHR11706:SF33">
    <property type="entry name" value="NATURAL RESISTANCE-ASSOCIATED MACROPHAGE PROTEIN 2"/>
    <property type="match status" value="1"/>
</dbReference>
<evidence type="ECO:0000256" key="5">
    <source>
        <dbReference type="ARBA" id="ARBA00022989"/>
    </source>
</evidence>
<dbReference type="Pfam" id="PF01566">
    <property type="entry name" value="Nramp"/>
    <property type="match status" value="1"/>
</dbReference>
<proteinExistence type="predicted"/>
<keyword evidence="2" id="KW-0813">Transport</keyword>
<evidence type="ECO:0000256" key="1">
    <source>
        <dbReference type="ARBA" id="ARBA00004141"/>
    </source>
</evidence>
<feature type="transmembrane region" description="Helical" evidence="7">
    <location>
        <begin position="150"/>
        <end position="171"/>
    </location>
</feature>
<dbReference type="RefSeq" id="WP_012040090.1">
    <property type="nucleotide sequence ID" value="NC_009484.1"/>
</dbReference>
<dbReference type="Proteomes" id="UP000000245">
    <property type="component" value="Chromosome"/>
</dbReference>
<feature type="transmembrane region" description="Helical" evidence="7">
    <location>
        <begin position="127"/>
        <end position="143"/>
    </location>
</feature>
<feature type="transmembrane region" description="Helical" evidence="7">
    <location>
        <begin position="399"/>
        <end position="417"/>
    </location>
</feature>
<dbReference type="GO" id="GO:0005384">
    <property type="term" value="F:manganese ion transmembrane transporter activity"/>
    <property type="evidence" value="ECO:0007669"/>
    <property type="project" value="TreeGrafter"/>
</dbReference>
<feature type="transmembrane region" description="Helical" evidence="7">
    <location>
        <begin position="334"/>
        <end position="352"/>
    </location>
</feature>
<sequence>MSDAPNAWRRVPRALFARLGPGLITGAADDDPSGIATYSQVGAQFGYTLGWTVVLALPFMVAVQEISARIGRITGRGLGAAMEAHLPRPLALGLILLLAIANVFNLGADLGAMAQTAHMLAGGPERLYTVAIAVFCVVAEIRIPYRRYVAVLKFLTTALLAYVALLFVLRLPAREILAGALIPRLTLDRPALLALIAVFGTTISPYLFFWQAAEEAEDAGRIPTVGPAVAGELARIRFDTWTGMTYSNAVSLSIIIGTAATLHVHGITDITSAADAASALAPIAGRFAQLVFALGIFGTGLLAVPVLAGSTAYAIGEALHWTVGLSRRALEARAFYGVLAVATLAGVGIVFSPLTPIRALFWAAVINGVAAAPIIAAMVALASRPAVMDGHVLPRALRVMGWLTAALMGACTLAMLLV</sequence>
<evidence type="ECO:0000256" key="2">
    <source>
        <dbReference type="ARBA" id="ARBA00022448"/>
    </source>
</evidence>
<keyword evidence="9" id="KW-1185">Reference proteome</keyword>
<evidence type="ECO:0000256" key="6">
    <source>
        <dbReference type="ARBA" id="ARBA00023136"/>
    </source>
</evidence>
<feature type="transmembrane region" description="Helical" evidence="7">
    <location>
        <begin position="191"/>
        <end position="209"/>
    </location>
</feature>
<dbReference type="eggNOG" id="COG1914">
    <property type="taxonomic scope" value="Bacteria"/>
</dbReference>
<evidence type="ECO:0000313" key="9">
    <source>
        <dbReference type="Proteomes" id="UP000000245"/>
    </source>
</evidence>
<evidence type="ECO:0000256" key="4">
    <source>
        <dbReference type="ARBA" id="ARBA00022847"/>
    </source>
</evidence>
<keyword evidence="3 7" id="KW-0812">Transmembrane</keyword>
<dbReference type="STRING" id="349163.Acry_2482"/>
<keyword evidence="5 7" id="KW-1133">Transmembrane helix</keyword>
<dbReference type="InterPro" id="IPR001046">
    <property type="entry name" value="NRAMP_fam"/>
</dbReference>
<feature type="transmembrane region" description="Helical" evidence="7">
    <location>
        <begin position="290"/>
        <end position="314"/>
    </location>
</feature>
<dbReference type="GO" id="GO:0015293">
    <property type="term" value="F:symporter activity"/>
    <property type="evidence" value="ECO:0007669"/>
    <property type="project" value="UniProtKB-KW"/>
</dbReference>
<comment type="subcellular location">
    <subcellularLocation>
        <location evidence="1">Membrane</location>
        <topology evidence="1">Multi-pass membrane protein</topology>
    </subcellularLocation>
</comment>
<evidence type="ECO:0000256" key="7">
    <source>
        <dbReference type="SAM" id="Phobius"/>
    </source>
</evidence>
<dbReference type="AlphaFoldDB" id="A5G1E2"/>
<dbReference type="HOGENOM" id="CLU_020088_6_2_5"/>
<reference evidence="8 9" key="1">
    <citation type="submission" date="2007-05" db="EMBL/GenBank/DDBJ databases">
        <title>Complete sequence of chromosome of Acidiphilium cryptum JF-5.</title>
        <authorList>
            <consortium name="US DOE Joint Genome Institute"/>
            <person name="Copeland A."/>
            <person name="Lucas S."/>
            <person name="Lapidus A."/>
            <person name="Barry K."/>
            <person name="Detter J.C."/>
            <person name="Glavina del Rio T."/>
            <person name="Hammon N."/>
            <person name="Israni S."/>
            <person name="Dalin E."/>
            <person name="Tice H."/>
            <person name="Pitluck S."/>
            <person name="Sims D."/>
            <person name="Brettin T."/>
            <person name="Bruce D."/>
            <person name="Han C."/>
            <person name="Schmutz J."/>
            <person name="Larimer F."/>
            <person name="Land M."/>
            <person name="Hauser L."/>
            <person name="Kyrpides N."/>
            <person name="Kim E."/>
            <person name="Magnuson T."/>
            <person name="Richardson P."/>
        </authorList>
    </citation>
    <scope>NUCLEOTIDE SEQUENCE [LARGE SCALE GENOMIC DNA]</scope>
    <source>
        <strain evidence="8 9">JF-5</strain>
    </source>
</reference>
<keyword evidence="6 7" id="KW-0472">Membrane</keyword>
<evidence type="ECO:0000313" key="8">
    <source>
        <dbReference type="EMBL" id="ABQ31674.1"/>
    </source>
</evidence>
<organism evidence="8 9">
    <name type="scientific">Acidiphilium cryptum (strain JF-5)</name>
    <dbReference type="NCBI Taxonomy" id="349163"/>
    <lineage>
        <taxon>Bacteria</taxon>
        <taxon>Pseudomonadati</taxon>
        <taxon>Pseudomonadota</taxon>
        <taxon>Alphaproteobacteria</taxon>
        <taxon>Acetobacterales</taxon>
        <taxon>Acidocellaceae</taxon>
        <taxon>Acidiphilium</taxon>
    </lineage>
</organism>
<dbReference type="KEGG" id="acr:Acry_2482"/>
<protein>
    <submittedName>
        <fullName evidence="8">Natural resistance-associated macrophage protein</fullName>
    </submittedName>
</protein>
<dbReference type="GO" id="GO:0005886">
    <property type="term" value="C:plasma membrane"/>
    <property type="evidence" value="ECO:0007669"/>
    <property type="project" value="TreeGrafter"/>
</dbReference>
<dbReference type="PANTHER" id="PTHR11706">
    <property type="entry name" value="SOLUTE CARRIER PROTEIN FAMILY 11 MEMBER"/>
    <property type="match status" value="1"/>
</dbReference>